<dbReference type="Pfam" id="PF03787">
    <property type="entry name" value="RAMPs"/>
    <property type="match status" value="1"/>
</dbReference>
<dbReference type="InterPro" id="IPR007522">
    <property type="entry name" value="CRISPR-assoc_prot_TM1795"/>
</dbReference>
<name>A0A318KV42_9NEIS</name>
<evidence type="ECO:0000313" key="5">
    <source>
        <dbReference type="Proteomes" id="UP000247555"/>
    </source>
</evidence>
<dbReference type="GO" id="GO:0051607">
    <property type="term" value="P:defense response to virus"/>
    <property type="evidence" value="ECO:0007669"/>
    <property type="project" value="UniProtKB-KW"/>
</dbReference>
<evidence type="ECO:0000259" key="3">
    <source>
        <dbReference type="Pfam" id="PF03787"/>
    </source>
</evidence>
<organism evidence="4 5">
    <name type="scientific">Rivihabitans pingtungensis</name>
    <dbReference type="NCBI Taxonomy" id="1054498"/>
    <lineage>
        <taxon>Bacteria</taxon>
        <taxon>Pseudomonadati</taxon>
        <taxon>Pseudomonadota</taxon>
        <taxon>Betaproteobacteria</taxon>
        <taxon>Neisseriales</taxon>
        <taxon>Aquaspirillaceae</taxon>
        <taxon>Rivihabitans</taxon>
    </lineage>
</organism>
<keyword evidence="5" id="KW-1185">Reference proteome</keyword>
<dbReference type="EMBL" id="QJKI01000001">
    <property type="protein sequence ID" value="PXX81784.1"/>
    <property type="molecule type" value="Genomic_DNA"/>
</dbReference>
<sequence length="345" mass="38807">MPLRRLPSISSAEPSTPPAVGVASLEKVEKKKTWLDSQEARDAEPIHWKSYECLLVTPLFGGGVVAGQVDQRMPIRASAIRGQLRFWWRLLASKRLGDDVNAIRQEEFALWGGLGTPPQASRVWVEVRHDKPLKFTAVENINSYALAGADRKPGDILYYQSTWHLYIGFERSHLTSAQCDQVMEAVQWWANFGGVGARTRRGFGCVLVPKCELLTPQDVREKLGGTLVFSSAKFETAFVAWEHAIVALKLKGKKIENRQGYLGPERQASQVILRVRPTKDGKWQSLALMLPTVKNAKEASEFLKALSHFRLKDSSISDAREKSKKETSNLMQTCHVLFKKYQTKS</sequence>
<dbReference type="InterPro" id="IPR005537">
    <property type="entry name" value="RAMP_III_fam"/>
</dbReference>
<dbReference type="NCBIfam" id="TIGR01894">
    <property type="entry name" value="cas_TM1795_cmr1"/>
    <property type="match status" value="1"/>
</dbReference>
<comment type="caution">
    <text evidence="4">The sequence shown here is derived from an EMBL/GenBank/DDBJ whole genome shotgun (WGS) entry which is preliminary data.</text>
</comment>
<keyword evidence="1" id="KW-0051">Antiviral defense</keyword>
<evidence type="ECO:0000256" key="1">
    <source>
        <dbReference type="ARBA" id="ARBA00023118"/>
    </source>
</evidence>
<dbReference type="OrthoDB" id="190500at2"/>
<dbReference type="Proteomes" id="UP000247555">
    <property type="component" value="Unassembled WGS sequence"/>
</dbReference>
<gene>
    <name evidence="4" type="ORF">DFR34_10113</name>
</gene>
<evidence type="ECO:0000256" key="2">
    <source>
        <dbReference type="SAM" id="MobiDB-lite"/>
    </source>
</evidence>
<dbReference type="AlphaFoldDB" id="A0A318KV42"/>
<protein>
    <submittedName>
        <fullName evidence="4">CRISPR type III-B/RAMP module RAMP protein Cmr1</fullName>
    </submittedName>
</protein>
<proteinExistence type="predicted"/>
<accession>A0A318KV42</accession>
<feature type="region of interest" description="Disordered" evidence="2">
    <location>
        <begin position="1"/>
        <end position="21"/>
    </location>
</feature>
<feature type="domain" description="CRISPR type III-associated protein" evidence="3">
    <location>
        <begin position="55"/>
        <end position="205"/>
    </location>
</feature>
<reference evidence="4 5" key="1">
    <citation type="submission" date="2018-05" db="EMBL/GenBank/DDBJ databases">
        <title>Genomic Encyclopedia of Type Strains, Phase IV (KMG-IV): sequencing the most valuable type-strain genomes for metagenomic binning, comparative biology and taxonomic classification.</title>
        <authorList>
            <person name="Goeker M."/>
        </authorList>
    </citation>
    <scope>NUCLEOTIDE SEQUENCE [LARGE SCALE GENOMIC DNA]</scope>
    <source>
        <strain evidence="4 5">DSM 29661</strain>
    </source>
</reference>
<evidence type="ECO:0000313" key="4">
    <source>
        <dbReference type="EMBL" id="PXX81784.1"/>
    </source>
</evidence>
<dbReference type="RefSeq" id="WP_110389123.1">
    <property type="nucleotide sequence ID" value="NZ_QJKI01000001.1"/>
</dbReference>